<dbReference type="Pfam" id="PF00535">
    <property type="entry name" value="Glycos_transf_2"/>
    <property type="match status" value="1"/>
</dbReference>
<accession>A0A941EBG4</accession>
<keyword evidence="4 6" id="KW-0808">Transferase</keyword>
<dbReference type="EMBL" id="JAGSOH010000033">
    <property type="protein sequence ID" value="MBR7827362.1"/>
    <property type="molecule type" value="Genomic_DNA"/>
</dbReference>
<keyword evidence="7" id="KW-1185">Reference proteome</keyword>
<dbReference type="InterPro" id="IPR001173">
    <property type="entry name" value="Glyco_trans_2-like"/>
</dbReference>
<evidence type="ECO:0000256" key="4">
    <source>
        <dbReference type="ARBA" id="ARBA00022679"/>
    </source>
</evidence>
<sequence length="300" mass="32255">MARIAAVVTAYHPDERLAAVVESALLSCASVVIADNTPGDAESLAGKIDDPRVTVLRSGANRGLAGALNLGLAEVPADADAVLFLDQDSVLPAELVAGLLAHLDDETIAVVGPTPVDAATGGRYERGADRHAAVDDRPSIITSGMLVRRSAFADVPGFREDFFVDCVDSDFCLRIRRSGRRVVRDAGLVLPHSIGSGRDHRIGPLNIRVLHYPAWRHYWIARNGIVLSREFLGAERGFVLTNALFMARWLLVTALFDEHRGSSVPAVLRGLLHGVTGRVERRYLPSGAEYDAVRSANLPG</sequence>
<proteinExistence type="inferred from homology"/>
<dbReference type="Proteomes" id="UP000676325">
    <property type="component" value="Unassembled WGS sequence"/>
</dbReference>
<name>A0A941EBG4_9ACTN</name>
<dbReference type="SUPFAM" id="SSF53448">
    <property type="entry name" value="Nucleotide-diphospho-sugar transferases"/>
    <property type="match status" value="1"/>
</dbReference>
<protein>
    <submittedName>
        <fullName evidence="6">Glycosyltransferase</fullName>
        <ecNumber evidence="6">2.4.-.-</ecNumber>
    </submittedName>
</protein>
<keyword evidence="3 6" id="KW-0328">Glycosyltransferase</keyword>
<comment type="similarity">
    <text evidence="2">Belongs to the glycosyltransferase 2 family.</text>
</comment>
<evidence type="ECO:0000313" key="6">
    <source>
        <dbReference type="EMBL" id="MBR7827362.1"/>
    </source>
</evidence>
<dbReference type="PANTHER" id="PTHR43179">
    <property type="entry name" value="RHAMNOSYLTRANSFERASE WBBL"/>
    <property type="match status" value="1"/>
</dbReference>
<evidence type="ECO:0000256" key="1">
    <source>
        <dbReference type="ARBA" id="ARBA00004776"/>
    </source>
</evidence>
<feature type="domain" description="Glycosyltransferase 2-like" evidence="5">
    <location>
        <begin position="7"/>
        <end position="127"/>
    </location>
</feature>
<gene>
    <name evidence="6" type="ORF">KDK95_13675</name>
</gene>
<dbReference type="RefSeq" id="WP_212518508.1">
    <property type="nucleotide sequence ID" value="NZ_JAGSOH010000033.1"/>
</dbReference>
<dbReference type="AlphaFoldDB" id="A0A941EBG4"/>
<evidence type="ECO:0000313" key="7">
    <source>
        <dbReference type="Proteomes" id="UP000676325"/>
    </source>
</evidence>
<dbReference type="InterPro" id="IPR029044">
    <property type="entry name" value="Nucleotide-diphossugar_trans"/>
</dbReference>
<evidence type="ECO:0000256" key="2">
    <source>
        <dbReference type="ARBA" id="ARBA00006739"/>
    </source>
</evidence>
<reference evidence="6" key="1">
    <citation type="submission" date="2021-04" db="EMBL/GenBank/DDBJ databases">
        <title>Genome based classification of Actinospica acidithermotolerans sp. nov., an actinobacterium isolated from an Indonesian hot spring.</title>
        <authorList>
            <person name="Kusuma A.B."/>
            <person name="Putra K.E."/>
            <person name="Nafisah S."/>
            <person name="Loh J."/>
            <person name="Nouioui I."/>
            <person name="Goodfellow M."/>
        </authorList>
    </citation>
    <scope>NUCLEOTIDE SEQUENCE</scope>
    <source>
        <strain evidence="6">MGRD01-02</strain>
    </source>
</reference>
<organism evidence="6 7">
    <name type="scientific">Actinospica acidithermotolerans</name>
    <dbReference type="NCBI Taxonomy" id="2828514"/>
    <lineage>
        <taxon>Bacteria</taxon>
        <taxon>Bacillati</taxon>
        <taxon>Actinomycetota</taxon>
        <taxon>Actinomycetes</taxon>
        <taxon>Catenulisporales</taxon>
        <taxon>Actinospicaceae</taxon>
        <taxon>Actinospica</taxon>
    </lineage>
</organism>
<dbReference type="PANTHER" id="PTHR43179:SF12">
    <property type="entry name" value="GALACTOFURANOSYLTRANSFERASE GLFT2"/>
    <property type="match status" value="1"/>
</dbReference>
<evidence type="ECO:0000259" key="5">
    <source>
        <dbReference type="Pfam" id="PF00535"/>
    </source>
</evidence>
<dbReference type="GO" id="GO:0016757">
    <property type="term" value="F:glycosyltransferase activity"/>
    <property type="evidence" value="ECO:0007669"/>
    <property type="project" value="UniProtKB-KW"/>
</dbReference>
<dbReference type="Gene3D" id="3.90.550.10">
    <property type="entry name" value="Spore Coat Polysaccharide Biosynthesis Protein SpsA, Chain A"/>
    <property type="match status" value="1"/>
</dbReference>
<comment type="pathway">
    <text evidence="1">Cell wall biogenesis; cell wall polysaccharide biosynthesis.</text>
</comment>
<dbReference type="EC" id="2.4.-.-" evidence="6"/>
<comment type="caution">
    <text evidence="6">The sequence shown here is derived from an EMBL/GenBank/DDBJ whole genome shotgun (WGS) entry which is preliminary data.</text>
</comment>
<evidence type="ECO:0000256" key="3">
    <source>
        <dbReference type="ARBA" id="ARBA00022676"/>
    </source>
</evidence>